<evidence type="ECO:0000313" key="2">
    <source>
        <dbReference type="EMBL" id="KAA6357141.1"/>
    </source>
</evidence>
<feature type="transmembrane region" description="Helical" evidence="1">
    <location>
        <begin position="66"/>
        <end position="89"/>
    </location>
</feature>
<comment type="caution">
    <text evidence="2">The sequence shown here is derived from an EMBL/GenBank/DDBJ whole genome shotgun (WGS) entry which is preliminary data.</text>
</comment>
<keyword evidence="1" id="KW-1133">Transmembrane helix</keyword>
<protein>
    <submittedName>
        <fullName evidence="2">Uncharacterized protein</fullName>
    </submittedName>
</protein>
<feature type="non-terminal residue" evidence="2">
    <location>
        <position position="1"/>
    </location>
</feature>
<dbReference type="Proteomes" id="UP000324800">
    <property type="component" value="Unassembled WGS sequence"/>
</dbReference>
<dbReference type="AlphaFoldDB" id="A0A5J4THU7"/>
<keyword evidence="1" id="KW-0812">Transmembrane</keyword>
<name>A0A5J4THU7_9EUKA</name>
<reference evidence="2 3" key="1">
    <citation type="submission" date="2019-03" db="EMBL/GenBank/DDBJ databases">
        <title>Single cell metagenomics reveals metabolic interactions within the superorganism composed of flagellate Streblomastix strix and complex community of Bacteroidetes bacteria on its surface.</title>
        <authorList>
            <person name="Treitli S.C."/>
            <person name="Kolisko M."/>
            <person name="Husnik F."/>
            <person name="Keeling P."/>
            <person name="Hampl V."/>
        </authorList>
    </citation>
    <scope>NUCLEOTIDE SEQUENCE [LARGE SCALE GENOMIC DNA]</scope>
    <source>
        <strain evidence="2">ST1C</strain>
    </source>
</reference>
<sequence length="170" mass="19035">RSASSTARLFAGYCVGLPVSIGLSSNVQRKFVTTYRREETFRSLKPVPIENKEDIPMSSTKLKRKISFGFIILAVLIFSLVIAVMTLFIKLKEPKLIPLDKVFTSGIISFKMIVAKIEAICFGVMDSRLEVPFGQHPAKQPLMEMSVKTELASKGIHIMSVMILLLWKLT</sequence>
<proteinExistence type="predicted"/>
<gene>
    <name evidence="2" type="ORF">EZS28_047332</name>
</gene>
<evidence type="ECO:0000256" key="1">
    <source>
        <dbReference type="SAM" id="Phobius"/>
    </source>
</evidence>
<organism evidence="2 3">
    <name type="scientific">Streblomastix strix</name>
    <dbReference type="NCBI Taxonomy" id="222440"/>
    <lineage>
        <taxon>Eukaryota</taxon>
        <taxon>Metamonada</taxon>
        <taxon>Preaxostyla</taxon>
        <taxon>Oxymonadida</taxon>
        <taxon>Streblomastigidae</taxon>
        <taxon>Streblomastix</taxon>
    </lineage>
</organism>
<keyword evidence="1" id="KW-0472">Membrane</keyword>
<dbReference type="EMBL" id="SNRW01031852">
    <property type="protein sequence ID" value="KAA6357141.1"/>
    <property type="molecule type" value="Genomic_DNA"/>
</dbReference>
<accession>A0A5J4THU7</accession>
<evidence type="ECO:0000313" key="3">
    <source>
        <dbReference type="Proteomes" id="UP000324800"/>
    </source>
</evidence>